<evidence type="ECO:0000313" key="4">
    <source>
        <dbReference type="EMBL" id="VVE61124.1"/>
    </source>
</evidence>
<comment type="catalytic activity">
    <reaction evidence="3">
        <text>an (S)-2-haloacid + H2O = a (2R)-2-hydroxycarboxylate + a halide anion + H(+)</text>
        <dbReference type="Rhea" id="RHEA:11192"/>
        <dbReference type="ChEBI" id="CHEBI:15377"/>
        <dbReference type="ChEBI" id="CHEBI:15378"/>
        <dbReference type="ChEBI" id="CHEBI:16042"/>
        <dbReference type="ChEBI" id="CHEBI:58314"/>
        <dbReference type="ChEBI" id="CHEBI:137405"/>
        <dbReference type="EC" id="3.8.1.2"/>
    </reaction>
</comment>
<dbReference type="InterPro" id="IPR023214">
    <property type="entry name" value="HAD_sf"/>
</dbReference>
<dbReference type="InterPro" id="IPR036412">
    <property type="entry name" value="HAD-like_sf"/>
</dbReference>
<evidence type="ECO:0000256" key="1">
    <source>
        <dbReference type="ARBA" id="ARBA00008106"/>
    </source>
</evidence>
<dbReference type="PANTHER" id="PTHR43316">
    <property type="entry name" value="HYDROLASE, HALOACID DELAHOGENASE-RELATED"/>
    <property type="match status" value="1"/>
</dbReference>
<sequence>MKRVTAFASPSSSTFPDNNRRRTFLLGLGAAAASACVPVVVAASESPGTPAHRDAPPPNRLGVKALVFDVYGTCTDYWSTILDKGKALNRLNGVDVDWASVAKAWYGLYPDTFREVVSGARPWQSPSLLREEALARVLQRQGYSLEPRQIAEFNTLWNELRLWDDVLPGLERLHPRYPLASLSNADMASMVALSRYRKLPWDLVLTGEIVEKFKPAADVYKLAPRFLNLKPEEILMVACHKNDLTGAQAIGMRTAFLRRPKELGPDGKPDATPDSRFDLNVDSMLELDKVLHNV</sequence>
<gene>
    <name evidence="4" type="primary">dhlB_2</name>
    <name evidence="4" type="ORF">PAN31117_00473</name>
</gene>
<dbReference type="RefSeq" id="WP_150736761.1">
    <property type="nucleotide sequence ID" value="NZ_CABPSP010000001.1"/>
</dbReference>
<dbReference type="InterPro" id="IPR006439">
    <property type="entry name" value="HAD-SF_hydro_IA"/>
</dbReference>
<dbReference type="Gene3D" id="1.10.150.240">
    <property type="entry name" value="Putative phosphatase, domain 2"/>
    <property type="match status" value="1"/>
</dbReference>
<dbReference type="Proteomes" id="UP000383122">
    <property type="component" value="Unassembled WGS sequence"/>
</dbReference>
<dbReference type="PRINTS" id="PR00413">
    <property type="entry name" value="HADHALOGNASE"/>
</dbReference>
<keyword evidence="5" id="KW-1185">Reference proteome</keyword>
<accession>A0A5E4ZJ16</accession>
<comment type="function">
    <text evidence="3">Catalyzes the hydrolytic dehalogenation of small (S)-2-haloalkanoic acids to yield the corresponding (R)-2-hydroxyalkanoic acids.</text>
</comment>
<dbReference type="Pfam" id="PF00702">
    <property type="entry name" value="Hydrolase"/>
    <property type="match status" value="1"/>
</dbReference>
<proteinExistence type="inferred from homology"/>
<organism evidence="4 5">
    <name type="scientific">Pandoraea anapnoica</name>
    <dbReference type="NCBI Taxonomy" id="2508301"/>
    <lineage>
        <taxon>Bacteria</taxon>
        <taxon>Pseudomonadati</taxon>
        <taxon>Pseudomonadota</taxon>
        <taxon>Betaproteobacteria</taxon>
        <taxon>Burkholderiales</taxon>
        <taxon>Burkholderiaceae</taxon>
        <taxon>Pandoraea</taxon>
    </lineage>
</organism>
<dbReference type="GO" id="GO:0018784">
    <property type="term" value="F:(S)-2-haloacid dehalogenase activity"/>
    <property type="evidence" value="ECO:0007669"/>
    <property type="project" value="UniProtKB-UniRule"/>
</dbReference>
<dbReference type="InterPro" id="IPR023198">
    <property type="entry name" value="PGP-like_dom2"/>
</dbReference>
<reference evidence="4 5" key="1">
    <citation type="submission" date="2019-08" db="EMBL/GenBank/DDBJ databases">
        <authorList>
            <person name="Peeters C."/>
        </authorList>
    </citation>
    <scope>NUCLEOTIDE SEQUENCE [LARGE SCALE GENOMIC DNA]</scope>
    <source>
        <strain evidence="4 5">LMG 31117</strain>
    </source>
</reference>
<dbReference type="InterPro" id="IPR006311">
    <property type="entry name" value="TAT_signal"/>
</dbReference>
<evidence type="ECO:0000256" key="3">
    <source>
        <dbReference type="RuleBase" id="RU368077"/>
    </source>
</evidence>
<keyword evidence="2 3" id="KW-0378">Hydrolase</keyword>
<name>A0A5E4ZJ16_9BURK</name>
<dbReference type="EC" id="3.8.1.2" evidence="3"/>
<dbReference type="PANTHER" id="PTHR43316:SF3">
    <property type="entry name" value="HALOACID DEHALOGENASE, TYPE II (AFU_ORTHOLOGUE AFUA_2G07750)-RELATED"/>
    <property type="match status" value="1"/>
</dbReference>
<evidence type="ECO:0000256" key="2">
    <source>
        <dbReference type="ARBA" id="ARBA00022801"/>
    </source>
</evidence>
<dbReference type="NCBIfam" id="TIGR01428">
    <property type="entry name" value="HAD_type_II"/>
    <property type="match status" value="1"/>
</dbReference>
<dbReference type="OrthoDB" id="264363at2"/>
<protein>
    <recommendedName>
        <fullName evidence="3">(S)-2-haloacid dehalogenase</fullName>
        <ecNumber evidence="3">3.8.1.2</ecNumber>
    </recommendedName>
    <alternativeName>
        <fullName evidence="3">2-haloalkanoic acid dehalogenase</fullName>
    </alternativeName>
    <alternativeName>
        <fullName evidence="3">Halocarboxylic acid halidohydrolase</fullName>
    </alternativeName>
    <alternativeName>
        <fullName evidence="3">L-2-haloacid dehalogenase</fullName>
    </alternativeName>
</protein>
<dbReference type="InterPro" id="IPR006328">
    <property type="entry name" value="2-HAD"/>
</dbReference>
<dbReference type="SFLD" id="SFLDS00003">
    <property type="entry name" value="Haloacid_Dehalogenase"/>
    <property type="match status" value="1"/>
</dbReference>
<dbReference type="SFLD" id="SFLDG01129">
    <property type="entry name" value="C1.5:_HAD__Beta-PGM__Phosphata"/>
    <property type="match status" value="1"/>
</dbReference>
<dbReference type="EMBL" id="CABPSP010000001">
    <property type="protein sequence ID" value="VVE61124.1"/>
    <property type="molecule type" value="Genomic_DNA"/>
</dbReference>
<dbReference type="NCBIfam" id="TIGR01493">
    <property type="entry name" value="HAD-SF-IA-v2"/>
    <property type="match status" value="1"/>
</dbReference>
<comment type="similarity">
    <text evidence="1 3">Belongs to the HAD-like hydrolase superfamily. S-2-haloalkanoic acid dehalogenase family.</text>
</comment>
<evidence type="ECO:0000313" key="5">
    <source>
        <dbReference type="Proteomes" id="UP000383122"/>
    </source>
</evidence>
<dbReference type="InterPro" id="IPR051540">
    <property type="entry name" value="S-2-haloacid_dehalogenase"/>
</dbReference>
<dbReference type="PROSITE" id="PS51318">
    <property type="entry name" value="TAT"/>
    <property type="match status" value="1"/>
</dbReference>
<dbReference type="AlphaFoldDB" id="A0A5E4ZJ16"/>
<dbReference type="Gene3D" id="3.40.50.1000">
    <property type="entry name" value="HAD superfamily/HAD-like"/>
    <property type="match status" value="1"/>
</dbReference>
<dbReference type="SUPFAM" id="SSF56784">
    <property type="entry name" value="HAD-like"/>
    <property type="match status" value="1"/>
</dbReference>